<feature type="region of interest" description="Disordered" evidence="1">
    <location>
        <begin position="329"/>
        <end position="352"/>
    </location>
</feature>
<feature type="transmembrane region" description="Helical" evidence="2">
    <location>
        <begin position="200"/>
        <end position="221"/>
    </location>
</feature>
<keyword evidence="2" id="KW-0812">Transmembrane</keyword>
<accession>A0A5M3XYV9</accession>
<proteinExistence type="predicted"/>
<dbReference type="InterPro" id="IPR012349">
    <property type="entry name" value="Split_barrel_FMN-bd"/>
</dbReference>
<keyword evidence="4" id="KW-1185">Reference proteome</keyword>
<dbReference type="EMBL" id="BLAF01000081">
    <property type="protein sequence ID" value="GES26210.1"/>
    <property type="molecule type" value="Genomic_DNA"/>
</dbReference>
<feature type="transmembrane region" description="Helical" evidence="2">
    <location>
        <begin position="134"/>
        <end position="157"/>
    </location>
</feature>
<dbReference type="Gene3D" id="2.30.110.10">
    <property type="entry name" value="Electron Transport, Fmn-binding Protein, Chain A"/>
    <property type="match status" value="1"/>
</dbReference>
<protein>
    <submittedName>
        <fullName evidence="3">Uncharacterized protein</fullName>
    </submittedName>
</protein>
<organism evidence="3 4">
    <name type="scientific">Acrocarpospora pleiomorpha</name>
    <dbReference type="NCBI Taxonomy" id="90975"/>
    <lineage>
        <taxon>Bacteria</taxon>
        <taxon>Bacillati</taxon>
        <taxon>Actinomycetota</taxon>
        <taxon>Actinomycetes</taxon>
        <taxon>Streptosporangiales</taxon>
        <taxon>Streptosporangiaceae</taxon>
        <taxon>Acrocarpospora</taxon>
    </lineage>
</organism>
<sequence length="352" mass="36722">MRVVNAVVRWLLLSPLHDLLSRSVVLLLITGRRSGRTIAVPVQYAEDGDVLTIVSRRDRLWWRNLAGGAPLTVVLRGKRHAAYGAVDRAPTAVRDALGAVGVPVVPSLEDGVAVTMVLAPAEPRPEPSGLWRRWFGAVTLGELAGFAVPALVAASVASAGPELLSALLIVAAGIVEGSVLGLAQAYALRTALPWVPTVTWAGATAGGAAVAWSIGAIPIVLGGFDQPPMVLVLLGAVMLVAMGGLQWRVLASRLPGTAWWVAATAGAWMVALAAFAAVTTPLWREGQPVWLVAAIGVLGGAVMAATVAALTGLAFVRLVKSMGGPEVRSFASTSTHRHRRTIGVQTRREESR</sequence>
<name>A0A5M3XYV9_9ACTN</name>
<feature type="transmembrane region" description="Helical" evidence="2">
    <location>
        <begin position="257"/>
        <end position="278"/>
    </location>
</feature>
<comment type="caution">
    <text evidence="3">The sequence shown here is derived from an EMBL/GenBank/DDBJ whole genome shotgun (WGS) entry which is preliminary data.</text>
</comment>
<evidence type="ECO:0000313" key="3">
    <source>
        <dbReference type="EMBL" id="GES26210.1"/>
    </source>
</evidence>
<feature type="transmembrane region" description="Helical" evidence="2">
    <location>
        <begin position="163"/>
        <end position="188"/>
    </location>
</feature>
<dbReference type="RefSeq" id="WP_155350944.1">
    <property type="nucleotide sequence ID" value="NZ_BAAAHM010000059.1"/>
</dbReference>
<dbReference type="AlphaFoldDB" id="A0A5M3XYV9"/>
<evidence type="ECO:0000313" key="4">
    <source>
        <dbReference type="Proteomes" id="UP000377595"/>
    </source>
</evidence>
<dbReference type="SUPFAM" id="SSF50475">
    <property type="entry name" value="FMN-binding split barrel"/>
    <property type="match status" value="1"/>
</dbReference>
<evidence type="ECO:0000256" key="1">
    <source>
        <dbReference type="SAM" id="MobiDB-lite"/>
    </source>
</evidence>
<keyword evidence="2" id="KW-0472">Membrane</keyword>
<dbReference type="Proteomes" id="UP000377595">
    <property type="component" value="Unassembled WGS sequence"/>
</dbReference>
<feature type="transmembrane region" description="Helical" evidence="2">
    <location>
        <begin position="290"/>
        <end position="316"/>
    </location>
</feature>
<evidence type="ECO:0000256" key="2">
    <source>
        <dbReference type="SAM" id="Phobius"/>
    </source>
</evidence>
<feature type="transmembrane region" description="Helical" evidence="2">
    <location>
        <begin position="227"/>
        <end position="245"/>
    </location>
</feature>
<reference evidence="3 4" key="1">
    <citation type="submission" date="2019-10" db="EMBL/GenBank/DDBJ databases">
        <title>Whole genome shotgun sequence of Acrocarpospora pleiomorpha NBRC 16267.</title>
        <authorList>
            <person name="Ichikawa N."/>
            <person name="Kimura A."/>
            <person name="Kitahashi Y."/>
            <person name="Komaki H."/>
            <person name="Oguchi A."/>
        </authorList>
    </citation>
    <scope>NUCLEOTIDE SEQUENCE [LARGE SCALE GENOMIC DNA]</scope>
    <source>
        <strain evidence="3 4">NBRC 16267</strain>
    </source>
</reference>
<gene>
    <name evidence="3" type="ORF">Aple_091090</name>
</gene>
<dbReference type="OrthoDB" id="7188487at2"/>
<keyword evidence="2" id="KW-1133">Transmembrane helix</keyword>